<accession>A0ABW6L0K3</accession>
<evidence type="ECO:0000313" key="1">
    <source>
        <dbReference type="EMBL" id="MFE9173646.1"/>
    </source>
</evidence>
<evidence type="ECO:0000313" key="2">
    <source>
        <dbReference type="Proteomes" id="UP001601197"/>
    </source>
</evidence>
<proteinExistence type="predicted"/>
<dbReference type="CDD" id="cd07812">
    <property type="entry name" value="SRPBCC"/>
    <property type="match status" value="1"/>
</dbReference>
<gene>
    <name evidence="1" type="ORF">ACFYNZ_30000</name>
</gene>
<dbReference type="Proteomes" id="UP001601197">
    <property type="component" value="Unassembled WGS sequence"/>
</dbReference>
<dbReference type="Pfam" id="PF10604">
    <property type="entry name" value="Polyketide_cyc2"/>
    <property type="match status" value="1"/>
</dbReference>
<dbReference type="InterPro" id="IPR023393">
    <property type="entry name" value="START-like_dom_sf"/>
</dbReference>
<organism evidence="1 2">
    <name type="scientific">Streptomyces kebangsaanensis</name>
    <dbReference type="NCBI Taxonomy" id="864058"/>
    <lineage>
        <taxon>Bacteria</taxon>
        <taxon>Bacillati</taxon>
        <taxon>Actinomycetota</taxon>
        <taxon>Actinomycetes</taxon>
        <taxon>Kitasatosporales</taxon>
        <taxon>Streptomycetaceae</taxon>
        <taxon>Streptomyces</taxon>
    </lineage>
</organism>
<dbReference type="SUPFAM" id="SSF55961">
    <property type="entry name" value="Bet v1-like"/>
    <property type="match status" value="1"/>
</dbReference>
<dbReference type="EMBL" id="JBIAFJ010000037">
    <property type="protein sequence ID" value="MFE9173646.1"/>
    <property type="molecule type" value="Genomic_DNA"/>
</dbReference>
<sequence length="163" mass="17871">MPPRRIEEGPEVPSTELKHTFQIAASPEEVFAHLAEPSNYIGLSPLLVAVRDVRRNGGTVNYTGVERFRFLSVLRHDNIIDVTLVAVPDGLPHSAEISGEVRGSARVRMSYRFSIDRHAAGSVVTDTLHLRTPPGLLRFAASQAEAVQQARARILTARLARSA</sequence>
<dbReference type="InterPro" id="IPR019587">
    <property type="entry name" value="Polyketide_cyclase/dehydratase"/>
</dbReference>
<name>A0ABW6L0K3_9ACTN</name>
<dbReference type="Gene3D" id="3.30.530.20">
    <property type="match status" value="1"/>
</dbReference>
<comment type="caution">
    <text evidence="1">The sequence shown here is derived from an EMBL/GenBank/DDBJ whole genome shotgun (WGS) entry which is preliminary data.</text>
</comment>
<reference evidence="1 2" key="1">
    <citation type="submission" date="2024-10" db="EMBL/GenBank/DDBJ databases">
        <title>The Natural Products Discovery Center: Release of the First 8490 Sequenced Strains for Exploring Actinobacteria Biosynthetic Diversity.</title>
        <authorList>
            <person name="Kalkreuter E."/>
            <person name="Kautsar S.A."/>
            <person name="Yang D."/>
            <person name="Bader C.D."/>
            <person name="Teijaro C.N."/>
            <person name="Fluegel L."/>
            <person name="Davis C.M."/>
            <person name="Simpson J.R."/>
            <person name="Lauterbach L."/>
            <person name="Steele A.D."/>
            <person name="Gui C."/>
            <person name="Meng S."/>
            <person name="Li G."/>
            <person name="Viehrig K."/>
            <person name="Ye F."/>
            <person name="Su P."/>
            <person name="Kiefer A.F."/>
            <person name="Nichols A."/>
            <person name="Cepeda A.J."/>
            <person name="Yan W."/>
            <person name="Fan B."/>
            <person name="Jiang Y."/>
            <person name="Adhikari A."/>
            <person name="Zheng C.-J."/>
            <person name="Schuster L."/>
            <person name="Cowan T.M."/>
            <person name="Smanski M.J."/>
            <person name="Chevrette M.G."/>
            <person name="De Carvalho L.P.S."/>
            <person name="Shen B."/>
        </authorList>
    </citation>
    <scope>NUCLEOTIDE SEQUENCE [LARGE SCALE GENOMIC DNA]</scope>
    <source>
        <strain evidence="1 2">NPDC007147</strain>
    </source>
</reference>
<dbReference type="RefSeq" id="WP_388352573.1">
    <property type="nucleotide sequence ID" value="NZ_JBIAFJ010000037.1"/>
</dbReference>
<keyword evidence="2" id="KW-1185">Reference proteome</keyword>
<protein>
    <submittedName>
        <fullName evidence="1">SRPBCC family protein</fullName>
    </submittedName>
</protein>